<evidence type="ECO:0000256" key="4">
    <source>
        <dbReference type="ARBA" id="ARBA00023163"/>
    </source>
</evidence>
<keyword evidence="8" id="KW-1185">Reference proteome</keyword>
<keyword evidence="5" id="KW-0539">Nucleus</keyword>
<proteinExistence type="predicted"/>
<dbReference type="GO" id="GO:0010468">
    <property type="term" value="P:regulation of gene expression"/>
    <property type="evidence" value="ECO:0007669"/>
    <property type="project" value="UniProtKB-ARBA"/>
</dbReference>
<dbReference type="GO" id="GO:0005654">
    <property type="term" value="C:nucleoplasm"/>
    <property type="evidence" value="ECO:0007669"/>
    <property type="project" value="UniProtKB-ARBA"/>
</dbReference>
<dbReference type="Pfam" id="PF08598">
    <property type="entry name" value="Sds3"/>
    <property type="match status" value="1"/>
</dbReference>
<evidence type="ECO:0000256" key="5">
    <source>
        <dbReference type="ARBA" id="ARBA00023242"/>
    </source>
</evidence>
<dbReference type="AlphaFoldDB" id="A0A8H7SUW1"/>
<feature type="coiled-coil region" evidence="6">
    <location>
        <begin position="58"/>
        <end position="111"/>
    </location>
</feature>
<name>A0A8H7SUW1_9FUNG</name>
<evidence type="ECO:0000256" key="6">
    <source>
        <dbReference type="SAM" id="Coils"/>
    </source>
</evidence>
<protein>
    <submittedName>
        <fullName evidence="7">Uncharacterized protein</fullName>
    </submittedName>
</protein>
<keyword evidence="4" id="KW-0804">Transcription</keyword>
<evidence type="ECO:0000313" key="7">
    <source>
        <dbReference type="EMBL" id="KAG2234777.1"/>
    </source>
</evidence>
<sequence>MYSNTSSNSDTTSRFSLPPLSQKEYYQKSTFYSYPDSLGLQEYYYPVYEWSEDEIPVIDQKSKKKKEMDERISEINREFLENRQVLYEEKVKQLQKELNEMEQGNNEIFEHCVQDLDKKRRETIYDAKLMMIYQISTADKLYSLDSKKVQDESIAEQKEIQNALFSIIEEKRKKLKEDKDSEGDLLKVQQHQTRNRKRLMRKRADLDTFTPLTSTKKKMDRQRESPSHLIGVLSHRVENNTTNESPYSLAGRLLPDHVDPQHNDCMEPDDFYTVLVQSHTTSEDNTVSLILRRQKENDASGLSSHEHEQEINDGYQFSFVTHHFLSGQEASTLQQKYFTGHNHADVNICIGDVKYYKTE</sequence>
<evidence type="ECO:0000313" key="8">
    <source>
        <dbReference type="Proteomes" id="UP000613177"/>
    </source>
</evidence>
<reference evidence="7" key="1">
    <citation type="submission" date="2021-01" db="EMBL/GenBank/DDBJ databases">
        <title>Metabolic potential, ecology and presence of endohyphal bacteria is reflected in genomic diversity of Mucoromycotina.</title>
        <authorList>
            <person name="Muszewska A."/>
            <person name="Okrasinska A."/>
            <person name="Steczkiewicz K."/>
            <person name="Drgas O."/>
            <person name="Orlowska M."/>
            <person name="Perlinska-Lenart U."/>
            <person name="Aleksandrzak-Piekarczyk T."/>
            <person name="Szatraj K."/>
            <person name="Zielenkiewicz U."/>
            <person name="Pilsyk S."/>
            <person name="Malc E."/>
            <person name="Mieczkowski P."/>
            <person name="Kruszewska J.S."/>
            <person name="Biernat P."/>
            <person name="Pawlowska J."/>
        </authorList>
    </citation>
    <scope>NUCLEOTIDE SEQUENCE</scope>
    <source>
        <strain evidence="7">WA0000018081</strain>
    </source>
</reference>
<keyword evidence="6" id="KW-0175">Coiled coil</keyword>
<dbReference type="InterPro" id="IPR013907">
    <property type="entry name" value="Sds3"/>
</dbReference>
<dbReference type="EMBL" id="JAEPRE010000046">
    <property type="protein sequence ID" value="KAG2234777.1"/>
    <property type="molecule type" value="Genomic_DNA"/>
</dbReference>
<dbReference type="SMART" id="SM01401">
    <property type="entry name" value="Sds3"/>
    <property type="match status" value="1"/>
</dbReference>
<evidence type="ECO:0000256" key="3">
    <source>
        <dbReference type="ARBA" id="ARBA00023015"/>
    </source>
</evidence>
<dbReference type="Proteomes" id="UP000613177">
    <property type="component" value="Unassembled WGS sequence"/>
</dbReference>
<organism evidence="7 8">
    <name type="scientific">Thamnidium elegans</name>
    <dbReference type="NCBI Taxonomy" id="101142"/>
    <lineage>
        <taxon>Eukaryota</taxon>
        <taxon>Fungi</taxon>
        <taxon>Fungi incertae sedis</taxon>
        <taxon>Mucoromycota</taxon>
        <taxon>Mucoromycotina</taxon>
        <taxon>Mucoromycetes</taxon>
        <taxon>Mucorales</taxon>
        <taxon>Mucorineae</taxon>
        <taxon>Mucoraceae</taxon>
        <taxon>Thamnidium</taxon>
    </lineage>
</organism>
<comment type="caution">
    <text evidence="7">The sequence shown here is derived from an EMBL/GenBank/DDBJ whole genome shotgun (WGS) entry which is preliminary data.</text>
</comment>
<keyword evidence="2" id="KW-0678">Repressor</keyword>
<keyword evidence="3" id="KW-0805">Transcription regulation</keyword>
<evidence type="ECO:0000256" key="2">
    <source>
        <dbReference type="ARBA" id="ARBA00022491"/>
    </source>
</evidence>
<evidence type="ECO:0000256" key="1">
    <source>
        <dbReference type="ARBA" id="ARBA00004123"/>
    </source>
</evidence>
<accession>A0A8H7SUW1</accession>
<comment type="subcellular location">
    <subcellularLocation>
        <location evidence="1">Nucleus</location>
    </subcellularLocation>
</comment>
<gene>
    <name evidence="7" type="ORF">INT48_000126</name>
</gene>